<dbReference type="EMBL" id="JAPDDS010000004">
    <property type="protein sequence ID" value="MCW1884992.1"/>
    <property type="molecule type" value="Genomic_DNA"/>
</dbReference>
<dbReference type="InterPro" id="IPR052516">
    <property type="entry name" value="N-heterocyclic_Hydroxylase"/>
</dbReference>
<gene>
    <name evidence="2" type="ORF">OKA04_09660</name>
</gene>
<organism evidence="2 3">
    <name type="scientific">Luteolibacter flavescens</name>
    <dbReference type="NCBI Taxonomy" id="1859460"/>
    <lineage>
        <taxon>Bacteria</taxon>
        <taxon>Pseudomonadati</taxon>
        <taxon>Verrucomicrobiota</taxon>
        <taxon>Verrucomicrobiia</taxon>
        <taxon>Verrucomicrobiales</taxon>
        <taxon>Verrucomicrobiaceae</taxon>
        <taxon>Luteolibacter</taxon>
    </lineage>
</organism>
<dbReference type="Gene3D" id="3.30.365.10">
    <property type="entry name" value="Aldehyde oxidase/xanthine dehydrogenase, molybdopterin binding domain"/>
    <property type="match status" value="4"/>
</dbReference>
<comment type="caution">
    <text evidence="2">The sequence shown here is derived from an EMBL/GenBank/DDBJ whole genome shotgun (WGS) entry which is preliminary data.</text>
</comment>
<dbReference type="Pfam" id="PF20256">
    <property type="entry name" value="MoCoBD_2"/>
    <property type="match status" value="2"/>
</dbReference>
<dbReference type="PIRSF" id="PIRSF036389">
    <property type="entry name" value="IOR_B"/>
    <property type="match status" value="1"/>
</dbReference>
<dbReference type="InterPro" id="IPR012368">
    <property type="entry name" value="OxRdtase_Mopterin-bd_su_IorB"/>
</dbReference>
<dbReference type="InterPro" id="IPR006311">
    <property type="entry name" value="TAT_signal"/>
</dbReference>
<keyword evidence="3" id="KW-1185">Reference proteome</keyword>
<reference evidence="2 3" key="1">
    <citation type="submission" date="2022-10" db="EMBL/GenBank/DDBJ databases">
        <title>Luteolibacter flavescens strain MCCC 1K03193, whole genome shotgun sequencing project.</title>
        <authorList>
            <person name="Zhao G."/>
            <person name="Shen L."/>
        </authorList>
    </citation>
    <scope>NUCLEOTIDE SEQUENCE [LARGE SCALE GENOMIC DNA]</scope>
    <source>
        <strain evidence="2 3">MCCC 1K03193</strain>
    </source>
</reference>
<dbReference type="SMART" id="SM01008">
    <property type="entry name" value="Ald_Xan_dh_C"/>
    <property type="match status" value="1"/>
</dbReference>
<feature type="domain" description="Aldehyde oxidase/xanthine dehydrogenase a/b hammerhead" evidence="1">
    <location>
        <begin position="206"/>
        <end position="293"/>
    </location>
</feature>
<dbReference type="PANTHER" id="PTHR47495:SF3">
    <property type="entry name" value="BLR6219 PROTEIN"/>
    <property type="match status" value="1"/>
</dbReference>
<proteinExistence type="predicted"/>
<dbReference type="InterPro" id="IPR008274">
    <property type="entry name" value="AldOxase/xan_DH_MoCoBD1"/>
</dbReference>
<dbReference type="PROSITE" id="PS51318">
    <property type="entry name" value="TAT"/>
    <property type="match status" value="1"/>
</dbReference>
<sequence length="728" mass="78508">MSTPVLHRRGFFRVTALASGGFFLGWNAESAGAAEEAAMAATFSPNAFIRITPEGVVTILAKNPEVGQGVKTSLPMIVAEELEIPWEKVTVEQAPVDAAAFGHQMAGGSMSTPNNYDRLRRMGAIARTMLVAAAAKEWGVSVEECEAVAGEVIHKPSGRKLGYGALAAAASKLPVPDERSVTLKKVADFKLLGKRIGGVDNPKIVTGQPLFGIDQKHAGMKYAAYVRCPVFAGKIGKVDLDAVKKMPGVVDAFAIEGTGDHYGLMPGIAIIAGDTWSTFQARKALEVSWDAEAKESFTAHAKKAAEVMRGAGSEIRRTGEPDFPDDGRTVTAEYHYPHLSHANLEPQNCTAVFKEGALEMWAPTQNPGSGIDGISRTLKIPRDKITVHMTRIGGGFGRRLMGDFMVECAAIAQRLAGTPVKLTWTREQDMAHDYYRPGGWHRFRGRVDEAGKLVSWADHFVTFGLNNDQRPGNGADLGGDEFPSRFVPNLLLERTIFPSNTPLGWWRAPGSCALGWVIQSFIDEMAHAAKKDPLDFRLDLLGEDREVPASGGRGGSYNATRMKGVLRLAAEKGGWGEKLEKGHGRGIAFHYSHLGYVAVVADVTVSREGKLKVNKLTAGIDVGPIMNLSGAENQVEGSMIDGLSAAWFQEITVEEGAVKQTNFHDYPLLRMSDAPKVESHFVKSDYPPTGLGEPALPPTAPAITNAIFAATGKRVRTLPLSKQDLSWT</sequence>
<dbReference type="InterPro" id="IPR046867">
    <property type="entry name" value="AldOxase/xan_DH_MoCoBD2"/>
</dbReference>
<dbReference type="RefSeq" id="WP_264500950.1">
    <property type="nucleotide sequence ID" value="NZ_JAPDDS010000004.1"/>
</dbReference>
<dbReference type="SUPFAM" id="SSF56003">
    <property type="entry name" value="Molybdenum cofactor-binding domain"/>
    <property type="match status" value="2"/>
</dbReference>
<dbReference type="PANTHER" id="PTHR47495">
    <property type="entry name" value="ALDEHYDE DEHYDROGENASE"/>
    <property type="match status" value="1"/>
</dbReference>
<protein>
    <submittedName>
        <fullName evidence="2">Xanthine dehydrogenase family protein molybdopterin-binding subunit</fullName>
    </submittedName>
</protein>
<dbReference type="Gene3D" id="3.90.1170.50">
    <property type="entry name" value="Aldehyde oxidase/xanthine dehydrogenase, a/b hammerhead"/>
    <property type="match status" value="1"/>
</dbReference>
<dbReference type="Pfam" id="PF02738">
    <property type="entry name" value="MoCoBD_1"/>
    <property type="match status" value="1"/>
</dbReference>
<dbReference type="Proteomes" id="UP001207930">
    <property type="component" value="Unassembled WGS sequence"/>
</dbReference>
<name>A0ABT3FNF4_9BACT</name>
<evidence type="ECO:0000313" key="3">
    <source>
        <dbReference type="Proteomes" id="UP001207930"/>
    </source>
</evidence>
<dbReference type="InterPro" id="IPR037165">
    <property type="entry name" value="AldOxase/xan_DH_Mopterin-bd_sf"/>
</dbReference>
<evidence type="ECO:0000313" key="2">
    <source>
        <dbReference type="EMBL" id="MCW1884992.1"/>
    </source>
</evidence>
<evidence type="ECO:0000259" key="1">
    <source>
        <dbReference type="SMART" id="SM01008"/>
    </source>
</evidence>
<dbReference type="InterPro" id="IPR000674">
    <property type="entry name" value="Ald_Oxase/Xan_DH_a/b"/>
</dbReference>
<accession>A0ABT3FNF4</accession>